<keyword evidence="5" id="KW-0288">FMN</keyword>
<accession>A0A249XYY7</accession>
<dbReference type="InterPro" id="IPR050619">
    <property type="entry name" value="Flavodoxin"/>
</dbReference>
<evidence type="ECO:0000259" key="7">
    <source>
        <dbReference type="PROSITE" id="PS50902"/>
    </source>
</evidence>
<name>A0A249XYY7_9CAUD</name>
<evidence type="ECO:0000256" key="2">
    <source>
        <dbReference type="ARBA" id="ARBA00005267"/>
    </source>
</evidence>
<dbReference type="PANTHER" id="PTHR42809:SF1">
    <property type="entry name" value="FLAVODOXIN 1"/>
    <property type="match status" value="1"/>
</dbReference>
<keyword evidence="9" id="KW-1185">Reference proteome</keyword>
<keyword evidence="6" id="KW-0249">Electron transport</keyword>
<keyword evidence="4" id="KW-0285">Flavoprotein</keyword>
<evidence type="ECO:0000313" key="9">
    <source>
        <dbReference type="Proteomes" id="UP000260005"/>
    </source>
</evidence>
<evidence type="ECO:0000256" key="4">
    <source>
        <dbReference type="ARBA" id="ARBA00022630"/>
    </source>
</evidence>
<dbReference type="SUPFAM" id="SSF52218">
    <property type="entry name" value="Flavoproteins"/>
    <property type="match status" value="1"/>
</dbReference>
<comment type="similarity">
    <text evidence="2">Belongs to the flavodoxin family.</text>
</comment>
<reference evidence="8 9" key="1">
    <citation type="submission" date="2017-04" db="EMBL/GenBank/DDBJ databases">
        <title>Complete Genome Sequence of Lytic Bacteriophage EF1 Infecting Enterococcus faecalis Isolates.</title>
        <authorList>
            <person name="Kim D."/>
            <person name="Kim Y.J."/>
            <person name="Han B.K."/>
            <person name="Kim H."/>
        </authorList>
    </citation>
    <scope>NUCLEOTIDE SEQUENCE [LARGE SCALE GENOMIC DNA]</scope>
</reference>
<evidence type="ECO:0000256" key="6">
    <source>
        <dbReference type="ARBA" id="ARBA00022982"/>
    </source>
</evidence>
<feature type="domain" description="Flavodoxin-like" evidence="7">
    <location>
        <begin position="34"/>
        <end position="166"/>
    </location>
</feature>
<sequence>MDNNEKTFCTGGVKLAPPKAIPSHVESLSLGPKVLVVYESLSGNTKTFVDFIVKAYPNVNFIIKNTKDDLTNLEEYDKIIIGTYTWSNGKIPKNIKSFVISNRDVLINKPVLLFGSGITIYTHFCGALDNIQIILEKDIPKIKFELTFIPEEHKEDLEMFNNFIKE</sequence>
<evidence type="ECO:0000313" key="8">
    <source>
        <dbReference type="EMBL" id="ASZ76676.1"/>
    </source>
</evidence>
<dbReference type="InterPro" id="IPR008254">
    <property type="entry name" value="Flavodoxin/NO_synth"/>
</dbReference>
<dbReference type="EMBL" id="MF001358">
    <property type="protein sequence ID" value="ASZ76676.1"/>
    <property type="molecule type" value="Genomic_DNA"/>
</dbReference>
<protein>
    <recommendedName>
        <fullName evidence="7">Flavodoxin-like domain-containing protein</fullName>
    </recommendedName>
</protein>
<dbReference type="Pfam" id="PF00258">
    <property type="entry name" value="Flavodoxin_1"/>
    <property type="match status" value="1"/>
</dbReference>
<dbReference type="Proteomes" id="UP000260005">
    <property type="component" value="Segment"/>
</dbReference>
<evidence type="ECO:0000256" key="5">
    <source>
        <dbReference type="ARBA" id="ARBA00022643"/>
    </source>
</evidence>
<evidence type="ECO:0000256" key="3">
    <source>
        <dbReference type="ARBA" id="ARBA00022448"/>
    </source>
</evidence>
<comment type="cofactor">
    <cofactor evidence="1">
        <name>FMN</name>
        <dbReference type="ChEBI" id="CHEBI:58210"/>
    </cofactor>
</comment>
<organism evidence="8 9">
    <name type="scientific">Enterococcus phage EF1</name>
    <dbReference type="NCBI Taxonomy" id="2025813"/>
    <lineage>
        <taxon>Viruses</taxon>
        <taxon>Duplodnaviria</taxon>
        <taxon>Heunggongvirae</taxon>
        <taxon>Uroviricota</taxon>
        <taxon>Caudoviricetes</taxon>
    </lineage>
</organism>
<dbReference type="GO" id="GO:0010181">
    <property type="term" value="F:FMN binding"/>
    <property type="evidence" value="ECO:0007669"/>
    <property type="project" value="InterPro"/>
</dbReference>
<evidence type="ECO:0000256" key="1">
    <source>
        <dbReference type="ARBA" id="ARBA00001917"/>
    </source>
</evidence>
<dbReference type="PANTHER" id="PTHR42809">
    <property type="entry name" value="FLAVODOXIN 2"/>
    <property type="match status" value="1"/>
</dbReference>
<dbReference type="InterPro" id="IPR029039">
    <property type="entry name" value="Flavoprotein-like_sf"/>
</dbReference>
<dbReference type="Gene3D" id="3.40.50.360">
    <property type="match status" value="1"/>
</dbReference>
<keyword evidence="3" id="KW-0813">Transport</keyword>
<dbReference type="PROSITE" id="PS50902">
    <property type="entry name" value="FLAVODOXIN_LIKE"/>
    <property type="match status" value="1"/>
</dbReference>
<proteinExistence type="inferred from homology"/>